<dbReference type="EnsemblPlants" id="ORUFI09G01430.1">
    <property type="protein sequence ID" value="ORUFI09G01430.1"/>
    <property type="gene ID" value="ORUFI09G01430"/>
</dbReference>
<proteinExistence type="predicted"/>
<evidence type="ECO:0000313" key="3">
    <source>
        <dbReference type="Proteomes" id="UP000008022"/>
    </source>
</evidence>
<feature type="region of interest" description="Disordered" evidence="1">
    <location>
        <begin position="206"/>
        <end position="245"/>
    </location>
</feature>
<dbReference type="Gramene" id="ORUFI09G01430.1">
    <property type="protein sequence ID" value="ORUFI09G01430.1"/>
    <property type="gene ID" value="ORUFI09G01430"/>
</dbReference>
<evidence type="ECO:0000256" key="1">
    <source>
        <dbReference type="SAM" id="MobiDB-lite"/>
    </source>
</evidence>
<evidence type="ECO:0000313" key="2">
    <source>
        <dbReference type="EnsemblPlants" id="ORUFI09G01430.1"/>
    </source>
</evidence>
<dbReference type="AlphaFoldDB" id="A0A0E0QN54"/>
<sequence>MAGFGQGGAGRRDSVPVVGGGADGGGEAGDGSQKQAAAAAMAAVVPANSGEGGGHGEHQWRKGSMVVAAARPRAAWSCGAPYSRRRPNRAASPGGDAGDVPAMDWMEKERGKGVLIMENPFLPSISEDLRSGRGGFEEVKEVEIALLLPPVLSLLVKERRRYGGGKLEVSRRRSFVVRPRGSVCGRVARAGRHELSASVRKRGVGLARGGTGSGSAWLSREEERKEKQRKGRRGKKNRERKKIWKKKIKGRCAADGDERIRRATCDGDGGNSAA</sequence>
<dbReference type="Proteomes" id="UP000008022">
    <property type="component" value="Unassembled WGS sequence"/>
</dbReference>
<accession>A0A0E0QN54</accession>
<dbReference type="OMA" id="WHELGAG"/>
<protein>
    <submittedName>
        <fullName evidence="2">Uncharacterized protein</fullName>
    </submittedName>
</protein>
<feature type="region of interest" description="Disordered" evidence="1">
    <location>
        <begin position="1"/>
        <end position="43"/>
    </location>
</feature>
<dbReference type="HOGENOM" id="CLU_088751_0_0_1"/>
<organism evidence="2 3">
    <name type="scientific">Oryza rufipogon</name>
    <name type="common">Brownbeard rice</name>
    <name type="synonym">Asian wild rice</name>
    <dbReference type="NCBI Taxonomy" id="4529"/>
    <lineage>
        <taxon>Eukaryota</taxon>
        <taxon>Viridiplantae</taxon>
        <taxon>Streptophyta</taxon>
        <taxon>Embryophyta</taxon>
        <taxon>Tracheophyta</taxon>
        <taxon>Spermatophyta</taxon>
        <taxon>Magnoliopsida</taxon>
        <taxon>Liliopsida</taxon>
        <taxon>Poales</taxon>
        <taxon>Poaceae</taxon>
        <taxon>BOP clade</taxon>
        <taxon>Oryzoideae</taxon>
        <taxon>Oryzeae</taxon>
        <taxon>Oryzinae</taxon>
        <taxon>Oryza</taxon>
    </lineage>
</organism>
<feature type="compositionally biased region" description="Gly residues" evidence="1">
    <location>
        <begin position="18"/>
        <end position="29"/>
    </location>
</feature>
<feature type="compositionally biased region" description="Basic residues" evidence="1">
    <location>
        <begin position="227"/>
        <end position="245"/>
    </location>
</feature>
<feature type="region of interest" description="Disordered" evidence="1">
    <location>
        <begin position="82"/>
        <end position="102"/>
    </location>
</feature>
<keyword evidence="3" id="KW-1185">Reference proteome</keyword>
<reference evidence="2" key="2">
    <citation type="submission" date="2015-06" db="UniProtKB">
        <authorList>
            <consortium name="EnsemblPlants"/>
        </authorList>
    </citation>
    <scope>IDENTIFICATION</scope>
</reference>
<reference evidence="3" key="1">
    <citation type="submission" date="2013-06" db="EMBL/GenBank/DDBJ databases">
        <authorList>
            <person name="Zhao Q."/>
        </authorList>
    </citation>
    <scope>NUCLEOTIDE SEQUENCE</scope>
    <source>
        <strain evidence="3">cv. W1943</strain>
    </source>
</reference>
<name>A0A0E0QN54_ORYRU</name>